<reference evidence="2 3" key="2">
    <citation type="journal article" date="2016" name="Int. J. Syst. Evol. Microbiol.">
        <title>Flavisolibacter tropicus sp. nov., isolated from tropical soil.</title>
        <authorList>
            <person name="Lee J.J."/>
            <person name="Kang M.S."/>
            <person name="Kim G.S."/>
            <person name="Lee C.S."/>
            <person name="Lim S."/>
            <person name="Lee J."/>
            <person name="Roh S.H."/>
            <person name="Kang H."/>
            <person name="Ha J.M."/>
            <person name="Bae S."/>
            <person name="Jung H.Y."/>
            <person name="Kim M.K."/>
        </authorList>
    </citation>
    <scope>NUCLEOTIDE SEQUENCE [LARGE SCALE GENOMIC DNA]</scope>
    <source>
        <strain evidence="2 3">LCS9</strain>
    </source>
</reference>
<dbReference type="Proteomes" id="UP000077177">
    <property type="component" value="Chromosome"/>
</dbReference>
<dbReference type="EMBL" id="CP011390">
    <property type="protein sequence ID" value="ANE51086.1"/>
    <property type="molecule type" value="Genomic_DNA"/>
</dbReference>
<gene>
    <name evidence="2" type="ORF">SY85_11820</name>
</gene>
<dbReference type="AlphaFoldDB" id="A0A172TVS2"/>
<dbReference type="OrthoDB" id="7056509at2"/>
<dbReference type="KEGG" id="fla:SY85_11820"/>
<evidence type="ECO:0000313" key="3">
    <source>
        <dbReference type="Proteomes" id="UP000077177"/>
    </source>
</evidence>
<accession>A0A172TVS2</accession>
<proteinExistence type="predicted"/>
<protein>
    <recommendedName>
        <fullName evidence="1">Zinc-ribbon domain-containing protein</fullName>
    </recommendedName>
</protein>
<evidence type="ECO:0000259" key="1">
    <source>
        <dbReference type="Pfam" id="PF13240"/>
    </source>
</evidence>
<keyword evidence="3" id="KW-1185">Reference proteome</keyword>
<sequence length="187" mass="21751">MYCKSCGKEIDNDSVYCSFCGTKQFAENKPLEIENKSDSKRGGFDEEIWNYKRELADTVPENLQMTDELFRCMKLNENAAVEKLEAKAKLSYIVGVTGGPPPNIPEEIAKWRKEYFQNLMVKAKEFENLSTEFNKLKLQIERIQYYYGFNLDEKVQVEKSNERERGRKAILALFGNEETVENNNKSK</sequence>
<feature type="domain" description="Zinc-ribbon" evidence="1">
    <location>
        <begin position="2"/>
        <end position="23"/>
    </location>
</feature>
<dbReference type="Pfam" id="PF13240">
    <property type="entry name" value="Zn_Ribbon_1"/>
    <property type="match status" value="1"/>
</dbReference>
<dbReference type="STRING" id="1492898.SY85_11820"/>
<name>A0A172TVS2_9BACT</name>
<reference evidence="3" key="1">
    <citation type="submission" date="2015-01" db="EMBL/GenBank/DDBJ databases">
        <title>Flavisolibacter sp./LCS9/ whole genome sequencing.</title>
        <authorList>
            <person name="Kim M.K."/>
            <person name="Srinivasan S."/>
            <person name="Lee J.-J."/>
        </authorList>
    </citation>
    <scope>NUCLEOTIDE SEQUENCE [LARGE SCALE GENOMIC DNA]</scope>
    <source>
        <strain evidence="3">LCS9</strain>
    </source>
</reference>
<organism evidence="2 3">
    <name type="scientific">Flavisolibacter tropicus</name>
    <dbReference type="NCBI Taxonomy" id="1492898"/>
    <lineage>
        <taxon>Bacteria</taxon>
        <taxon>Pseudomonadati</taxon>
        <taxon>Bacteroidota</taxon>
        <taxon>Chitinophagia</taxon>
        <taxon>Chitinophagales</taxon>
        <taxon>Chitinophagaceae</taxon>
        <taxon>Flavisolibacter</taxon>
    </lineage>
</organism>
<dbReference type="RefSeq" id="WP_066404730.1">
    <property type="nucleotide sequence ID" value="NZ_CP011390.1"/>
</dbReference>
<dbReference type="InterPro" id="IPR026870">
    <property type="entry name" value="Zinc_ribbon_dom"/>
</dbReference>
<evidence type="ECO:0000313" key="2">
    <source>
        <dbReference type="EMBL" id="ANE51086.1"/>
    </source>
</evidence>